<keyword evidence="2" id="KW-1185">Reference proteome</keyword>
<name>A0ACC1PQ62_9PEZI</name>
<evidence type="ECO:0000313" key="2">
    <source>
        <dbReference type="Proteomes" id="UP001143856"/>
    </source>
</evidence>
<evidence type="ECO:0000313" key="1">
    <source>
        <dbReference type="EMBL" id="KAJ2997749.1"/>
    </source>
</evidence>
<gene>
    <name evidence="1" type="ORF">NUW58_g553</name>
</gene>
<dbReference type="Proteomes" id="UP001143856">
    <property type="component" value="Unassembled WGS sequence"/>
</dbReference>
<reference evidence="1" key="1">
    <citation type="submission" date="2022-10" db="EMBL/GenBank/DDBJ databases">
        <title>Genome Sequence of Xylaria curta.</title>
        <authorList>
            <person name="Buettner E."/>
        </authorList>
    </citation>
    <scope>NUCLEOTIDE SEQUENCE</scope>
    <source>
        <strain evidence="1">Babe10</strain>
    </source>
</reference>
<organism evidence="1 2">
    <name type="scientific">Xylaria curta</name>
    <dbReference type="NCBI Taxonomy" id="42375"/>
    <lineage>
        <taxon>Eukaryota</taxon>
        <taxon>Fungi</taxon>
        <taxon>Dikarya</taxon>
        <taxon>Ascomycota</taxon>
        <taxon>Pezizomycotina</taxon>
        <taxon>Sordariomycetes</taxon>
        <taxon>Xylariomycetidae</taxon>
        <taxon>Xylariales</taxon>
        <taxon>Xylariaceae</taxon>
        <taxon>Xylaria</taxon>
    </lineage>
</organism>
<protein>
    <submittedName>
        <fullName evidence="1">Uncharacterized protein</fullName>
    </submittedName>
</protein>
<accession>A0ACC1PQ62</accession>
<dbReference type="EMBL" id="JAPDGR010000048">
    <property type="protein sequence ID" value="KAJ2997749.1"/>
    <property type="molecule type" value="Genomic_DNA"/>
</dbReference>
<proteinExistence type="predicted"/>
<comment type="caution">
    <text evidence="1">The sequence shown here is derived from an EMBL/GenBank/DDBJ whole genome shotgun (WGS) entry which is preliminary data.</text>
</comment>
<sequence length="496" mass="54927">MPIGKEGNVKWVDVAAMPLAAGCSQLTFATMRCRFPSASFMGLVAALLEIRAGLKPGIINPTDASSIPGASAINSQGLRGLASSLVVLTHIARAFDGELFLPASAADAAPRVLQLPFLRILVQGRIGVTIFSFVTGYVCALKPIKLYRQNNQDAAFNAVAKSALRRVPRLIIPCSLATVIIWVMAQLGMFLVGKSSDCWWCGKTAPDRMGNIFSSINHLIFNIINTWTHGANAYDGNQWTLLPLLKGSMQVYTFIVATAYLQPRYRMIASLLVYLYFYLGGDSAFGMQFFWGVFLCDVQNSPAANDFLIKRPRISRVLAIIFLTLGLYIASYPEGHPEWTTWSRWQFQVLRHIVPKGGEIPRFGSGIGLQLVTLGLHFMPGLRDFLSSKWLLWLGKQSFAVYLLHGPLLRSVLCWMVYGIYVPPDITNENGEVLHGKLVFPGAMRLLIALPFWIPLNYGAAMLWTGYVDPWCANLTEKIVGYIMLARDEKGVLLPQ</sequence>